<dbReference type="Proteomes" id="UP001341840">
    <property type="component" value="Unassembled WGS sequence"/>
</dbReference>
<feature type="coiled-coil region" evidence="1">
    <location>
        <begin position="65"/>
        <end position="96"/>
    </location>
</feature>
<comment type="caution">
    <text evidence="2">The sequence shown here is derived from an EMBL/GenBank/DDBJ whole genome shotgun (WGS) entry which is preliminary data.</text>
</comment>
<evidence type="ECO:0000313" key="2">
    <source>
        <dbReference type="EMBL" id="MED6132894.1"/>
    </source>
</evidence>
<organism evidence="2 3">
    <name type="scientific">Stylosanthes scabra</name>
    <dbReference type="NCBI Taxonomy" id="79078"/>
    <lineage>
        <taxon>Eukaryota</taxon>
        <taxon>Viridiplantae</taxon>
        <taxon>Streptophyta</taxon>
        <taxon>Embryophyta</taxon>
        <taxon>Tracheophyta</taxon>
        <taxon>Spermatophyta</taxon>
        <taxon>Magnoliopsida</taxon>
        <taxon>eudicotyledons</taxon>
        <taxon>Gunneridae</taxon>
        <taxon>Pentapetalae</taxon>
        <taxon>rosids</taxon>
        <taxon>fabids</taxon>
        <taxon>Fabales</taxon>
        <taxon>Fabaceae</taxon>
        <taxon>Papilionoideae</taxon>
        <taxon>50 kb inversion clade</taxon>
        <taxon>dalbergioids sensu lato</taxon>
        <taxon>Dalbergieae</taxon>
        <taxon>Pterocarpus clade</taxon>
        <taxon>Stylosanthes</taxon>
    </lineage>
</organism>
<evidence type="ECO:0000313" key="3">
    <source>
        <dbReference type="Proteomes" id="UP001341840"/>
    </source>
</evidence>
<evidence type="ECO:0000256" key="1">
    <source>
        <dbReference type="SAM" id="Coils"/>
    </source>
</evidence>
<accession>A0ABU6S9E7</accession>
<protein>
    <submittedName>
        <fullName evidence="2">Uncharacterized protein</fullName>
    </submittedName>
</protein>
<dbReference type="EMBL" id="JASCZI010060494">
    <property type="protein sequence ID" value="MED6132894.1"/>
    <property type="molecule type" value="Genomic_DNA"/>
</dbReference>
<name>A0ABU6S9E7_9FABA</name>
<proteinExistence type="predicted"/>
<keyword evidence="1" id="KW-0175">Coiled coil</keyword>
<gene>
    <name evidence="2" type="ORF">PIB30_022973</name>
</gene>
<reference evidence="2 3" key="1">
    <citation type="journal article" date="2023" name="Plants (Basel)">
        <title>Bridging the Gap: Combining Genomics and Transcriptomics Approaches to Understand Stylosanthes scabra, an Orphan Legume from the Brazilian Caatinga.</title>
        <authorList>
            <person name="Ferreira-Neto J.R.C."/>
            <person name="da Silva M.D."/>
            <person name="Binneck E."/>
            <person name="de Melo N.F."/>
            <person name="da Silva R.H."/>
            <person name="de Melo A.L.T.M."/>
            <person name="Pandolfi V."/>
            <person name="Bustamante F.O."/>
            <person name="Brasileiro-Vidal A.C."/>
            <person name="Benko-Iseppon A.M."/>
        </authorList>
    </citation>
    <scope>NUCLEOTIDE SEQUENCE [LARGE SCALE GENOMIC DNA]</scope>
    <source>
        <tissue evidence="2">Leaves</tissue>
    </source>
</reference>
<keyword evidence="3" id="KW-1185">Reference proteome</keyword>
<sequence>MWQITHQKSKGEWVNEKAKETDEDISLMINESYESENHITPNEAFVAERGEKGDTSYGLKASKSKIRIRAQLDEAMQDCEELTKEIDVLKEKLEEQ</sequence>